<name>A0A7R8ZN92_9CRUS</name>
<evidence type="ECO:0000256" key="1">
    <source>
        <dbReference type="SAM" id="MobiDB-lite"/>
    </source>
</evidence>
<reference evidence="2" key="1">
    <citation type="submission" date="2020-11" db="EMBL/GenBank/DDBJ databases">
        <authorList>
            <person name="Tran Van P."/>
        </authorList>
    </citation>
    <scope>NUCLEOTIDE SEQUENCE</scope>
</reference>
<dbReference type="EMBL" id="OB660791">
    <property type="protein sequence ID" value="CAD7226272.1"/>
    <property type="molecule type" value="Genomic_DNA"/>
</dbReference>
<organism evidence="2">
    <name type="scientific">Cyprideis torosa</name>
    <dbReference type="NCBI Taxonomy" id="163714"/>
    <lineage>
        <taxon>Eukaryota</taxon>
        <taxon>Metazoa</taxon>
        <taxon>Ecdysozoa</taxon>
        <taxon>Arthropoda</taxon>
        <taxon>Crustacea</taxon>
        <taxon>Oligostraca</taxon>
        <taxon>Ostracoda</taxon>
        <taxon>Podocopa</taxon>
        <taxon>Podocopida</taxon>
        <taxon>Cytherocopina</taxon>
        <taxon>Cytheroidea</taxon>
        <taxon>Cytherideidae</taxon>
        <taxon>Cyprideis</taxon>
    </lineage>
</organism>
<feature type="compositionally biased region" description="Polar residues" evidence="1">
    <location>
        <begin position="24"/>
        <end position="41"/>
    </location>
</feature>
<gene>
    <name evidence="2" type="ORF">CTOB1V02_LOCUS4195</name>
</gene>
<proteinExistence type="predicted"/>
<feature type="region of interest" description="Disordered" evidence="1">
    <location>
        <begin position="22"/>
        <end position="43"/>
    </location>
</feature>
<accession>A0A7R8ZN92</accession>
<dbReference type="AlphaFoldDB" id="A0A7R8ZN92"/>
<protein>
    <submittedName>
        <fullName evidence="2">Uncharacterized protein</fullName>
    </submittedName>
</protein>
<evidence type="ECO:0000313" key="2">
    <source>
        <dbReference type="EMBL" id="CAD7226272.1"/>
    </source>
</evidence>
<sequence length="302" mass="33931">MPKAPPVVPVFWERSTFGYHPQQRELNGSLSSGSQERSPIDSSWDDEDIVEDEIYLEIGSSVGDRGPDPYLNLEEQMNLPPWVAVGGQSYPSRPALIFSSATPAYHGMRDTWKRRATSDTLVKVIVVDVLQVAPIRKHLAGFGLYDVKPALSLTNGYPSPPRRAQQYVSGLSLAAEANRPQRTRSMLIPSSKGRDNFIPKEPVRMFRKRSRPRRLSRSSVEAGAAVEDIEDDVLSLYGSKANGLILDPWKSSLAVTSQGHLQVDYTWNWKALEDQIQLLRHEIKDGVEDNTLPRLRYSSSFR</sequence>